<keyword evidence="3" id="KW-1185">Reference proteome</keyword>
<gene>
    <name evidence="2" type="ORF">K1X11_012030</name>
</gene>
<reference evidence="2 3" key="1">
    <citation type="submission" date="2021-08" db="EMBL/GenBank/DDBJ databases">
        <authorList>
            <person name="Zhang D."/>
            <person name="Zhang A."/>
            <person name="Wang L."/>
        </authorList>
    </citation>
    <scope>NUCLEOTIDE SEQUENCE [LARGE SCALE GENOMIC DNA]</scope>
    <source>
        <strain evidence="2 3">WL0086</strain>
    </source>
</reference>
<organism evidence="2 3">
    <name type="scientific">Actomonas aquatica</name>
    <dbReference type="NCBI Taxonomy" id="2866162"/>
    <lineage>
        <taxon>Bacteria</taxon>
        <taxon>Pseudomonadati</taxon>
        <taxon>Verrucomicrobiota</taxon>
        <taxon>Opitutia</taxon>
        <taxon>Opitutales</taxon>
        <taxon>Opitutaceae</taxon>
        <taxon>Actomonas</taxon>
    </lineage>
</organism>
<dbReference type="Proteomes" id="UP000738431">
    <property type="component" value="Chromosome"/>
</dbReference>
<evidence type="ECO:0000256" key="1">
    <source>
        <dbReference type="SAM" id="MobiDB-lite"/>
    </source>
</evidence>
<reference evidence="2 3" key="2">
    <citation type="submission" date="2023-12" db="EMBL/GenBank/DDBJ databases">
        <title>Description of an unclassified Opitutus bacterium of Verrucomicrobiota.</title>
        <authorList>
            <person name="Zhang D.-F."/>
        </authorList>
    </citation>
    <scope>NUCLEOTIDE SEQUENCE [LARGE SCALE GENOMIC DNA]</scope>
    <source>
        <strain evidence="2 3">WL0086</strain>
    </source>
</reference>
<evidence type="ECO:0000313" key="3">
    <source>
        <dbReference type="Proteomes" id="UP000738431"/>
    </source>
</evidence>
<accession>A0ABZ1C295</accession>
<feature type="compositionally biased region" description="Polar residues" evidence="1">
    <location>
        <begin position="118"/>
        <end position="129"/>
    </location>
</feature>
<dbReference type="EMBL" id="CP139781">
    <property type="protein sequence ID" value="WRQ85531.1"/>
    <property type="molecule type" value="Genomic_DNA"/>
</dbReference>
<protein>
    <submittedName>
        <fullName evidence="2">Uncharacterized protein</fullName>
    </submittedName>
</protein>
<evidence type="ECO:0000313" key="2">
    <source>
        <dbReference type="EMBL" id="WRQ85531.1"/>
    </source>
</evidence>
<feature type="region of interest" description="Disordered" evidence="1">
    <location>
        <begin position="105"/>
        <end position="129"/>
    </location>
</feature>
<dbReference type="RefSeq" id="WP_221033322.1">
    <property type="nucleotide sequence ID" value="NZ_CP139781.1"/>
</dbReference>
<name>A0ABZ1C295_9BACT</name>
<proteinExistence type="predicted"/>
<sequence length="129" mass="14350">MRILFAIALCVYWSGCVAYRPDQRVVGSFDAQRGESLIIGSDGRIYYVADGKEEFVGLVTVSRESPLTIRILGPDTSPLVGTEVVFSDDREFVSVDWQDMKSPEIMRSSSFKKKEPIQSPQPTAASRRG</sequence>